<dbReference type="AlphaFoldDB" id="A0A673G583"/>
<dbReference type="PANTHER" id="PTHR12683">
    <property type="entry name" value="CDK-ACTIVATING KINASE ASSEMBLY FACTOR MAT1"/>
    <property type="match status" value="1"/>
</dbReference>
<dbReference type="InterPro" id="IPR015877">
    <property type="entry name" value="MAT1_centre"/>
</dbReference>
<dbReference type="Proteomes" id="UP000472270">
    <property type="component" value="Unassembled WGS sequence"/>
</dbReference>
<dbReference type="GO" id="GO:0006357">
    <property type="term" value="P:regulation of transcription by RNA polymerase II"/>
    <property type="evidence" value="ECO:0007669"/>
    <property type="project" value="TreeGrafter"/>
</dbReference>
<accession>A0A673G583</accession>
<dbReference type="PANTHER" id="PTHR12683:SF13">
    <property type="entry name" value="CDK-ACTIVATING KINASE ASSEMBLY FACTOR MAT1"/>
    <property type="match status" value="1"/>
</dbReference>
<reference evidence="2" key="2">
    <citation type="submission" date="2025-09" db="UniProtKB">
        <authorList>
            <consortium name="Ensembl"/>
        </authorList>
    </citation>
    <scope>IDENTIFICATION</scope>
</reference>
<dbReference type="SUPFAM" id="SSF57850">
    <property type="entry name" value="RING/U-box"/>
    <property type="match status" value="1"/>
</dbReference>
<organism evidence="2 3">
    <name type="scientific">Sinocyclocheilus rhinocerous</name>
    <dbReference type="NCBI Taxonomy" id="307959"/>
    <lineage>
        <taxon>Eukaryota</taxon>
        <taxon>Metazoa</taxon>
        <taxon>Chordata</taxon>
        <taxon>Craniata</taxon>
        <taxon>Vertebrata</taxon>
        <taxon>Euteleostomi</taxon>
        <taxon>Actinopterygii</taxon>
        <taxon>Neopterygii</taxon>
        <taxon>Teleostei</taxon>
        <taxon>Ostariophysi</taxon>
        <taxon>Cypriniformes</taxon>
        <taxon>Cyprinidae</taxon>
        <taxon>Cyprininae</taxon>
        <taxon>Sinocyclocheilus</taxon>
    </lineage>
</organism>
<keyword evidence="3" id="KW-1185">Reference proteome</keyword>
<evidence type="ECO:0000313" key="2">
    <source>
        <dbReference type="Ensembl" id="ENSSRHP00000010478.1"/>
    </source>
</evidence>
<dbReference type="Ensembl" id="ENSSRHT00000010840.1">
    <property type="protein sequence ID" value="ENSSRHP00000010478.1"/>
    <property type="gene ID" value="ENSSRHG00000005950.1"/>
</dbReference>
<proteinExistence type="predicted"/>
<reference evidence="2" key="1">
    <citation type="submission" date="2025-08" db="UniProtKB">
        <authorList>
            <consortium name="Ensembl"/>
        </authorList>
    </citation>
    <scope>IDENTIFICATION</scope>
</reference>
<name>A0A673G583_9TELE</name>
<dbReference type="GO" id="GO:0006281">
    <property type="term" value="P:DNA repair"/>
    <property type="evidence" value="ECO:0007669"/>
    <property type="project" value="TreeGrafter"/>
</dbReference>
<protein>
    <recommendedName>
        <fullName evidence="1">MAT1 centre domain-containing protein</fullName>
    </recommendedName>
</protein>
<dbReference type="Pfam" id="PF06391">
    <property type="entry name" value="MAT1"/>
    <property type="match status" value="1"/>
</dbReference>
<dbReference type="Gene3D" id="3.30.40.10">
    <property type="entry name" value="Zinc/RING finger domain, C3HC4 (zinc finger)"/>
    <property type="match status" value="1"/>
</dbReference>
<sequence>MFVCVYFRCESCVEMLFVRGSGNCVQCNTPLRKSNFRVQLFEDPAIDKEVEIRKKVLKMCGRKKY</sequence>
<dbReference type="InterPro" id="IPR013083">
    <property type="entry name" value="Znf_RING/FYVE/PHD"/>
</dbReference>
<evidence type="ECO:0000259" key="1">
    <source>
        <dbReference type="Pfam" id="PF06391"/>
    </source>
</evidence>
<dbReference type="GO" id="GO:0005675">
    <property type="term" value="C:transcription factor TFIIH holo complex"/>
    <property type="evidence" value="ECO:0007669"/>
    <property type="project" value="TreeGrafter"/>
</dbReference>
<evidence type="ECO:0000313" key="3">
    <source>
        <dbReference type="Proteomes" id="UP000472270"/>
    </source>
</evidence>
<feature type="domain" description="MAT1 centre" evidence="1">
    <location>
        <begin position="31"/>
        <end position="59"/>
    </location>
</feature>